<dbReference type="Proteomes" id="UP001589865">
    <property type="component" value="Unassembled WGS sequence"/>
</dbReference>
<evidence type="ECO:0000313" key="3">
    <source>
        <dbReference type="Proteomes" id="UP001589865"/>
    </source>
</evidence>
<comment type="caution">
    <text evidence="2">The sequence shown here is derived from an EMBL/GenBank/DDBJ whole genome shotgun (WGS) entry which is preliminary data.</text>
</comment>
<evidence type="ECO:0000256" key="1">
    <source>
        <dbReference type="ARBA" id="ARBA00022729"/>
    </source>
</evidence>
<keyword evidence="1" id="KW-0732">Signal</keyword>
<accession>A0ABV6JP16</accession>
<dbReference type="PANTHER" id="PTHR30006">
    <property type="entry name" value="THIAMINE-BINDING PERIPLASMIC PROTEIN-RELATED"/>
    <property type="match status" value="1"/>
</dbReference>
<evidence type="ECO:0000313" key="2">
    <source>
        <dbReference type="EMBL" id="MFC0407080.1"/>
    </source>
</evidence>
<keyword evidence="3" id="KW-1185">Reference proteome</keyword>
<dbReference type="Pfam" id="PF13343">
    <property type="entry name" value="SBP_bac_6"/>
    <property type="match status" value="1"/>
</dbReference>
<name>A0ABV6JP16_9PROT</name>
<organism evidence="2 3">
    <name type="scientific">Roseomonas elaeocarpi</name>
    <dbReference type="NCBI Taxonomy" id="907779"/>
    <lineage>
        <taxon>Bacteria</taxon>
        <taxon>Pseudomonadati</taxon>
        <taxon>Pseudomonadota</taxon>
        <taxon>Alphaproteobacteria</taxon>
        <taxon>Acetobacterales</taxon>
        <taxon>Roseomonadaceae</taxon>
        <taxon>Roseomonas</taxon>
    </lineage>
</organism>
<proteinExistence type="predicted"/>
<dbReference type="Gene3D" id="3.40.190.10">
    <property type="entry name" value="Periplasmic binding protein-like II"/>
    <property type="match status" value="2"/>
</dbReference>
<gene>
    <name evidence="2" type="ORF">ACFFGY_02385</name>
</gene>
<dbReference type="EMBL" id="JBHLUN010000002">
    <property type="protein sequence ID" value="MFC0407080.1"/>
    <property type="molecule type" value="Genomic_DNA"/>
</dbReference>
<protein>
    <submittedName>
        <fullName evidence="2">ABC transporter substrate-binding protein</fullName>
    </submittedName>
</protein>
<sequence>MRNLLRLSLALVVAVGLVRPGIAADVNFYSSLTSEDNQAIIAGMKETMPDLTVNWVRGGGVGLFQRFVSERSAGAAKIDLLHFSYAPGWYMLADEGWVDTEAAKRPEAAAFYDFAKDPGTGTVALRVSTLRIIYNKDKVKPADLPHSWHDLLDPRWRGRIVAADPFQAAGTWDFFWGAKGFGKDYITALAKNDVLIQSGMPGTVDAVARGERDIGITFEYLAQQRIMQGAPIAFAPTADGVPVVPAPFGIVAGAPHRATAEKVFDFVISAPGQRIMVSRVGSYSGRRDVAPPAGFEPFEHMTLLQADWKRVFEEQDDYRDFMTRTLQNGRG</sequence>
<dbReference type="RefSeq" id="WP_377042772.1">
    <property type="nucleotide sequence ID" value="NZ_JBHLUN010000002.1"/>
</dbReference>
<dbReference type="SUPFAM" id="SSF53850">
    <property type="entry name" value="Periplasmic binding protein-like II"/>
    <property type="match status" value="1"/>
</dbReference>
<reference evidence="2 3" key="1">
    <citation type="submission" date="2024-09" db="EMBL/GenBank/DDBJ databases">
        <authorList>
            <person name="Sun Q."/>
            <person name="Mori K."/>
        </authorList>
    </citation>
    <scope>NUCLEOTIDE SEQUENCE [LARGE SCALE GENOMIC DNA]</scope>
    <source>
        <strain evidence="2 3">TBRC 5777</strain>
    </source>
</reference>